<dbReference type="Proteomes" id="UP001586593">
    <property type="component" value="Unassembled WGS sequence"/>
</dbReference>
<keyword evidence="2" id="KW-1185">Reference proteome</keyword>
<sequence>MPCRTSQPSLSISTPTMPLSSPISPSFFLRPPARLVRRSGANFRRVATRSHRHSTPTRLLGCRGTLGHEATVKIWGPIACWAGEKRGYNASAERGGDGCVLCQVLAEILGEDGFEDDQPSRIFQRVFGSGHGEMTRRGPSGGILGLIPRMRVFQLGRARSF</sequence>
<organism evidence="1 2">
    <name type="scientific">Phialemonium thermophilum</name>
    <dbReference type="NCBI Taxonomy" id="223376"/>
    <lineage>
        <taxon>Eukaryota</taxon>
        <taxon>Fungi</taxon>
        <taxon>Dikarya</taxon>
        <taxon>Ascomycota</taxon>
        <taxon>Pezizomycotina</taxon>
        <taxon>Sordariomycetes</taxon>
        <taxon>Sordariomycetidae</taxon>
        <taxon>Cephalothecales</taxon>
        <taxon>Cephalothecaceae</taxon>
        <taxon>Phialemonium</taxon>
    </lineage>
</organism>
<evidence type="ECO:0000313" key="2">
    <source>
        <dbReference type="Proteomes" id="UP001586593"/>
    </source>
</evidence>
<comment type="caution">
    <text evidence="1">The sequence shown here is derived from an EMBL/GenBank/DDBJ whole genome shotgun (WGS) entry which is preliminary data.</text>
</comment>
<evidence type="ECO:0000313" key="1">
    <source>
        <dbReference type="EMBL" id="KAL1849444.1"/>
    </source>
</evidence>
<protein>
    <submittedName>
        <fullName evidence="1">Uncharacterized protein</fullName>
    </submittedName>
</protein>
<name>A0ABR3VZT0_9PEZI</name>
<dbReference type="EMBL" id="JAZHXJ010000871">
    <property type="protein sequence ID" value="KAL1849444.1"/>
    <property type="molecule type" value="Genomic_DNA"/>
</dbReference>
<proteinExistence type="predicted"/>
<reference evidence="1 2" key="1">
    <citation type="journal article" date="2024" name="Commun. Biol.">
        <title>Comparative genomic analysis of thermophilic fungi reveals convergent evolutionary adaptations and gene losses.</title>
        <authorList>
            <person name="Steindorff A.S."/>
            <person name="Aguilar-Pontes M.V."/>
            <person name="Robinson A.J."/>
            <person name="Andreopoulos B."/>
            <person name="LaButti K."/>
            <person name="Kuo A."/>
            <person name="Mondo S."/>
            <person name="Riley R."/>
            <person name="Otillar R."/>
            <person name="Haridas S."/>
            <person name="Lipzen A."/>
            <person name="Grimwood J."/>
            <person name="Schmutz J."/>
            <person name="Clum A."/>
            <person name="Reid I.D."/>
            <person name="Moisan M.C."/>
            <person name="Butler G."/>
            <person name="Nguyen T.T.M."/>
            <person name="Dewar K."/>
            <person name="Conant G."/>
            <person name="Drula E."/>
            <person name="Henrissat B."/>
            <person name="Hansel C."/>
            <person name="Singer S."/>
            <person name="Hutchinson M.I."/>
            <person name="de Vries R.P."/>
            <person name="Natvig D.O."/>
            <person name="Powell A.J."/>
            <person name="Tsang A."/>
            <person name="Grigoriev I.V."/>
        </authorList>
    </citation>
    <scope>NUCLEOTIDE SEQUENCE [LARGE SCALE GENOMIC DNA]</scope>
    <source>
        <strain evidence="1 2">ATCC 24622</strain>
    </source>
</reference>
<gene>
    <name evidence="1" type="ORF">VTK73DRAFT_9876</name>
</gene>
<accession>A0ABR3VZT0</accession>